<dbReference type="RefSeq" id="WP_121252584.1">
    <property type="nucleotide sequence ID" value="NZ_RBIL01000001.1"/>
</dbReference>
<sequence length="400" mass="42091">MSLIPELEREWERVMPVRRARRTLRLSVAIGAALLCGGTAALAATGVLQVPIGSPADDELQLKPDEGIGTLTPGGARVLAVQAEDPDGGPPWGLQVSMTTRKLGCLQAARMQDGRLGVFGRDGAFDDDGKFHPFADGGIGHRVSCTQLDANGRLITNVVAGGLAASASPKGECYAPQFTRGVPKDQLCDPQAIRILYFGLLGPEAKSIVAHGKEIPTTGPEGAYLLVDRIGDSGAGGMGSGTLFPTSSPITEVRFKDGSSCAIKPSGADEACVNPGYAAPPESTLTEADVKSKITVRKTKGKRGHRWKVRVSFRAPVAIPDAGSAYSIYLSVPPNTQRHRGIGTSTFKNLKAGETVTFTFNSLGGHGRYHGTVRYGRVNGMFGTPARDGLEVGKVSFRLP</sequence>
<accession>A0A660LGZ8</accession>
<dbReference type="OrthoDB" id="5242691at2"/>
<dbReference type="Proteomes" id="UP000278962">
    <property type="component" value="Unassembled WGS sequence"/>
</dbReference>
<reference evidence="1 2" key="1">
    <citation type="submission" date="2018-10" db="EMBL/GenBank/DDBJ databases">
        <title>Genomic Encyclopedia of Archaeal and Bacterial Type Strains, Phase II (KMG-II): from individual species to whole genera.</title>
        <authorList>
            <person name="Goeker M."/>
        </authorList>
    </citation>
    <scope>NUCLEOTIDE SEQUENCE [LARGE SCALE GENOMIC DNA]</scope>
    <source>
        <strain evidence="1 2">DSM 14954</strain>
    </source>
</reference>
<gene>
    <name evidence="1" type="ORF">C8N24_3855</name>
</gene>
<dbReference type="AlphaFoldDB" id="A0A660LGZ8"/>
<name>A0A660LGZ8_9ACTN</name>
<evidence type="ECO:0000313" key="2">
    <source>
        <dbReference type="Proteomes" id="UP000278962"/>
    </source>
</evidence>
<comment type="caution">
    <text evidence="1">The sequence shown here is derived from an EMBL/GenBank/DDBJ whole genome shotgun (WGS) entry which is preliminary data.</text>
</comment>
<organism evidence="1 2">
    <name type="scientific">Solirubrobacter pauli</name>
    <dbReference type="NCBI Taxonomy" id="166793"/>
    <lineage>
        <taxon>Bacteria</taxon>
        <taxon>Bacillati</taxon>
        <taxon>Actinomycetota</taxon>
        <taxon>Thermoleophilia</taxon>
        <taxon>Solirubrobacterales</taxon>
        <taxon>Solirubrobacteraceae</taxon>
        <taxon>Solirubrobacter</taxon>
    </lineage>
</organism>
<evidence type="ECO:0000313" key="1">
    <source>
        <dbReference type="EMBL" id="RKQ93979.1"/>
    </source>
</evidence>
<dbReference type="EMBL" id="RBIL01000001">
    <property type="protein sequence ID" value="RKQ93979.1"/>
    <property type="molecule type" value="Genomic_DNA"/>
</dbReference>
<proteinExistence type="predicted"/>
<protein>
    <submittedName>
        <fullName evidence="1">Uncharacterized protein</fullName>
    </submittedName>
</protein>
<keyword evidence="2" id="KW-1185">Reference proteome</keyword>